<dbReference type="GO" id="GO:0016853">
    <property type="term" value="F:isomerase activity"/>
    <property type="evidence" value="ECO:0007669"/>
    <property type="project" value="UniProtKB-KW"/>
</dbReference>
<reference evidence="6" key="1">
    <citation type="journal article" date="2020" name="Stud. Mycol.">
        <title>101 Dothideomycetes genomes: a test case for predicting lifestyles and emergence of pathogens.</title>
        <authorList>
            <person name="Haridas S."/>
            <person name="Albert R."/>
            <person name="Binder M."/>
            <person name="Bloem J."/>
            <person name="Labutti K."/>
            <person name="Salamov A."/>
            <person name="Andreopoulos B."/>
            <person name="Baker S."/>
            <person name="Barry K."/>
            <person name="Bills G."/>
            <person name="Bluhm B."/>
            <person name="Cannon C."/>
            <person name="Castanera R."/>
            <person name="Culley D."/>
            <person name="Daum C."/>
            <person name="Ezra D."/>
            <person name="Gonzalez J."/>
            <person name="Henrissat B."/>
            <person name="Kuo A."/>
            <person name="Liang C."/>
            <person name="Lipzen A."/>
            <person name="Lutzoni F."/>
            <person name="Magnuson J."/>
            <person name="Mondo S."/>
            <person name="Nolan M."/>
            <person name="Ohm R."/>
            <person name="Pangilinan J."/>
            <person name="Park H.-J."/>
            <person name="Ramirez L."/>
            <person name="Alfaro M."/>
            <person name="Sun H."/>
            <person name="Tritt A."/>
            <person name="Yoshinaga Y."/>
            <person name="Zwiers L.-H."/>
            <person name="Turgeon B."/>
            <person name="Goodwin S."/>
            <person name="Spatafora J."/>
            <person name="Crous P."/>
            <person name="Grigoriev I."/>
        </authorList>
    </citation>
    <scope>NUCLEOTIDE SEQUENCE</scope>
    <source>
        <strain evidence="6">CBS 122367</strain>
    </source>
</reference>
<feature type="chain" id="PRO_5026314284" description="AttH domain-containing protein" evidence="3">
    <location>
        <begin position="20"/>
        <end position="385"/>
    </location>
</feature>
<sequence>MRLTMIISPLLALLPSVLAAPTCQTSRVAASDITNSPNVPINTSPLLPFQSPALTTINSTAWEYWYFDGVSASTRAGITIVFFRDPSLAPLGLGPLRIAVDAVWENGTRFTSMIFHDESVVQTCGDVTKGRWTGPQSNSSFEFRGGNSYAKIDLSGTSITGDAVSGTFILRSFSKPRYPGGESYPNAKASVQLAPLIYWNEGVPAGDVTTNVVLKGTPLKFSGIGGTDRNFAPYIWDYLAKEWWWIRTVTGPYAWVYWKFVSAIDGKAYSYAYLEQSGVPIFKSSVECSATITTNCAVFGRTYDGTVKGQFADQSTGFDVEFKVKGKSWKFDVEHRNVVFEAYTGSNNEYTRFVNWAKGGEVKGTQFEGASKSEQNRIVVSPPIL</sequence>
<evidence type="ECO:0008006" key="8">
    <source>
        <dbReference type="Google" id="ProtNLM"/>
    </source>
</evidence>
<gene>
    <name evidence="6" type="ORF">K458DRAFT_413912</name>
</gene>
<evidence type="ECO:0000259" key="4">
    <source>
        <dbReference type="Pfam" id="PF22903"/>
    </source>
</evidence>
<accession>A0A6G1JHF1</accession>
<keyword evidence="7" id="KW-1185">Reference proteome</keyword>
<dbReference type="OrthoDB" id="5344254at2759"/>
<evidence type="ECO:0000259" key="5">
    <source>
        <dbReference type="Pfam" id="PF24137"/>
    </source>
</evidence>
<keyword evidence="3" id="KW-0732">Signal</keyword>
<dbReference type="InterPro" id="IPR054499">
    <property type="entry name" value="DA_C"/>
</dbReference>
<dbReference type="AlphaFoldDB" id="A0A6G1JHF1"/>
<dbReference type="Proteomes" id="UP000799291">
    <property type="component" value="Unassembled WGS sequence"/>
</dbReference>
<protein>
    <recommendedName>
        <fullName evidence="8">AttH domain-containing protein</fullName>
    </recommendedName>
</protein>
<evidence type="ECO:0000256" key="1">
    <source>
        <dbReference type="ARBA" id="ARBA00023235"/>
    </source>
</evidence>
<organism evidence="6 7">
    <name type="scientific">Lentithecium fluviatile CBS 122367</name>
    <dbReference type="NCBI Taxonomy" id="1168545"/>
    <lineage>
        <taxon>Eukaryota</taxon>
        <taxon>Fungi</taxon>
        <taxon>Dikarya</taxon>
        <taxon>Ascomycota</taxon>
        <taxon>Pezizomycotina</taxon>
        <taxon>Dothideomycetes</taxon>
        <taxon>Pleosporomycetidae</taxon>
        <taxon>Pleosporales</taxon>
        <taxon>Massarineae</taxon>
        <taxon>Lentitheciaceae</taxon>
        <taxon>Lentithecium</taxon>
    </lineage>
</organism>
<feature type="domain" description="Diels-Alderase N-terminal" evidence="5">
    <location>
        <begin position="54"/>
        <end position="231"/>
    </location>
</feature>
<evidence type="ECO:0000256" key="2">
    <source>
        <dbReference type="ARBA" id="ARBA00046325"/>
    </source>
</evidence>
<dbReference type="Pfam" id="PF22903">
    <property type="entry name" value="DA_C"/>
    <property type="match status" value="1"/>
</dbReference>
<dbReference type="InterPro" id="IPR056402">
    <property type="entry name" value="DA_N"/>
</dbReference>
<dbReference type="EMBL" id="MU005572">
    <property type="protein sequence ID" value="KAF2689650.1"/>
    <property type="molecule type" value="Genomic_DNA"/>
</dbReference>
<name>A0A6G1JHF1_9PLEO</name>
<feature type="signal peptide" evidence="3">
    <location>
        <begin position="1"/>
        <end position="19"/>
    </location>
</feature>
<comment type="similarity">
    <text evidence="2">Belongs to the Diels-Alderase family.</text>
</comment>
<evidence type="ECO:0000313" key="6">
    <source>
        <dbReference type="EMBL" id="KAF2689650.1"/>
    </source>
</evidence>
<keyword evidence="1" id="KW-0413">Isomerase</keyword>
<evidence type="ECO:0000256" key="3">
    <source>
        <dbReference type="SAM" id="SignalP"/>
    </source>
</evidence>
<dbReference type="Pfam" id="PF24137">
    <property type="entry name" value="DA_N"/>
    <property type="match status" value="1"/>
</dbReference>
<feature type="domain" description="Diels-Alderase C-terminal" evidence="4">
    <location>
        <begin position="236"/>
        <end position="377"/>
    </location>
</feature>
<proteinExistence type="inferred from homology"/>
<dbReference type="SUPFAM" id="SSF159245">
    <property type="entry name" value="AttH-like"/>
    <property type="match status" value="1"/>
</dbReference>
<evidence type="ECO:0000313" key="7">
    <source>
        <dbReference type="Proteomes" id="UP000799291"/>
    </source>
</evidence>